<organism evidence="2 3">
    <name type="scientific">Halomonas aquatica</name>
    <dbReference type="NCBI Taxonomy" id="3151123"/>
    <lineage>
        <taxon>Bacteria</taxon>
        <taxon>Pseudomonadati</taxon>
        <taxon>Pseudomonadota</taxon>
        <taxon>Gammaproteobacteria</taxon>
        <taxon>Oceanospirillales</taxon>
        <taxon>Halomonadaceae</taxon>
        <taxon>Halomonas</taxon>
    </lineage>
</organism>
<dbReference type="EMBL" id="JBEGCJ010000007">
    <property type="protein sequence ID" value="MEQ6918773.1"/>
    <property type="molecule type" value="Genomic_DNA"/>
</dbReference>
<sequence length="505" mass="52863">MRCQKGIALIVSMVVLLVAALFGVSSFQSTQLEERMAGNHRFSVSALQAAEAGVSDMLGAVLDFTYNPGQPTFCDPGVMGSSLPGEWLESSPGSGIFSKTDVDITDALVDGSYTNVGTLTQTYSAIMKCQNAGVDSAHVIGYSRGVVPHGDYQTSRLIKVEIVPPGYDAFKSMLAEGNITVPGNSVINGDVHSNGDLSLKIRTEGNIKFDSSGTVTASGAADFEVPDSGDGSDCTDFPCTASYTDTIPVPEAQLYIDYITNGKFNEANEKIAGGYIEKVAVENGGGWKIIDDPTDPSFDASLADRIEVLPHDPVTGDCAPTDPLVAPGTFIPEENPDEIDLEGAQVTVKIMDKNYIYYCPGNLTTGATFEGVTVMAAGNITHSGAATVAAENLDPDTGEPITDPETGELVGVDTLVVSGGNIELNGTTVAETYAAFWSVGDFTQNGTSAIYGSVVAGGSILNNGGINFTAVDSSTLYKPVSGRLEGWAEQENPGDTDNLLIFLGW</sequence>
<evidence type="ECO:0000313" key="3">
    <source>
        <dbReference type="Proteomes" id="UP001442468"/>
    </source>
</evidence>
<evidence type="ECO:0000313" key="2">
    <source>
        <dbReference type="EMBL" id="MEQ6918773.1"/>
    </source>
</evidence>
<dbReference type="Pfam" id="PF14341">
    <property type="entry name" value="PilX_N"/>
    <property type="match status" value="1"/>
</dbReference>
<dbReference type="InterPro" id="IPR025746">
    <property type="entry name" value="PilX_N_dom"/>
</dbReference>
<name>A0ABV1NIB3_9GAMM</name>
<evidence type="ECO:0000259" key="1">
    <source>
        <dbReference type="Pfam" id="PF14341"/>
    </source>
</evidence>
<keyword evidence="3" id="KW-1185">Reference proteome</keyword>
<dbReference type="RefSeq" id="WP_349763053.1">
    <property type="nucleotide sequence ID" value="NZ_JBEGCJ010000007.1"/>
</dbReference>
<comment type="caution">
    <text evidence="2">The sequence shown here is derived from an EMBL/GenBank/DDBJ whole genome shotgun (WGS) entry which is preliminary data.</text>
</comment>
<reference evidence="2 3" key="1">
    <citation type="submission" date="2024-05" db="EMBL/GenBank/DDBJ databases">
        <title>Halomonas sp. SSM6 16S ribosomal RNA gene Genome sequencing and assembly.</title>
        <authorList>
            <person name="Yook S."/>
        </authorList>
    </citation>
    <scope>NUCLEOTIDE SEQUENCE [LARGE SCALE GENOMIC DNA]</scope>
    <source>
        <strain evidence="2 3">SSM6</strain>
    </source>
</reference>
<protein>
    <submittedName>
        <fullName evidence="2">PilX N-terminal domain-containing pilus assembly protein</fullName>
    </submittedName>
</protein>
<dbReference type="Proteomes" id="UP001442468">
    <property type="component" value="Unassembled WGS sequence"/>
</dbReference>
<proteinExistence type="predicted"/>
<feature type="domain" description="Type 4 fimbrial biogenesis protein PilX N-terminal" evidence="1">
    <location>
        <begin position="5"/>
        <end position="54"/>
    </location>
</feature>
<gene>
    <name evidence="2" type="ORF">ABE960_14740</name>
</gene>
<accession>A0ABV1NIB3</accession>